<dbReference type="InterPro" id="IPR004413">
    <property type="entry name" value="GatB"/>
</dbReference>
<dbReference type="Pfam" id="PF02934">
    <property type="entry name" value="GatB_N"/>
    <property type="match status" value="1"/>
</dbReference>
<dbReference type="HAMAP" id="MF_00121">
    <property type="entry name" value="GatB"/>
    <property type="match status" value="1"/>
</dbReference>
<dbReference type="InterPro" id="IPR003789">
    <property type="entry name" value="Asn/Gln_tRNA_amidoTrase-B-like"/>
</dbReference>
<keyword evidence="4 9" id="KW-0067">ATP-binding</keyword>
<dbReference type="PANTHER" id="PTHR11659:SF0">
    <property type="entry name" value="GLUTAMYL-TRNA(GLN) AMIDOTRANSFERASE SUBUNIT B, MITOCHONDRIAL"/>
    <property type="match status" value="1"/>
</dbReference>
<dbReference type="GO" id="GO:0005739">
    <property type="term" value="C:mitochondrion"/>
    <property type="evidence" value="ECO:0007669"/>
    <property type="project" value="UniProtKB-SubCell"/>
</dbReference>
<keyword evidence="9" id="KW-0934">Plastid</keyword>
<dbReference type="InterPro" id="IPR014746">
    <property type="entry name" value="Gln_synth/guanido_kin_cat_dom"/>
</dbReference>
<evidence type="ECO:0000256" key="1">
    <source>
        <dbReference type="ARBA" id="ARBA00005306"/>
    </source>
</evidence>
<dbReference type="FunFam" id="1.10.10.410:FF:000001">
    <property type="entry name" value="Aspartyl/glutamyl-tRNA(Asn/Gln) amidotransferase subunit B"/>
    <property type="match status" value="1"/>
</dbReference>
<dbReference type="InterPro" id="IPR017958">
    <property type="entry name" value="Gln-tRNA_amidoTrfase_suB_CS"/>
</dbReference>
<dbReference type="SMART" id="SM00845">
    <property type="entry name" value="GatB_Yqey"/>
    <property type="match status" value="1"/>
</dbReference>
<feature type="domain" description="Asn/Gln amidotransferase" evidence="10">
    <location>
        <begin position="446"/>
        <end position="595"/>
    </location>
</feature>
<accession>A0A8J4FWK9</accession>
<evidence type="ECO:0000256" key="5">
    <source>
        <dbReference type="ARBA" id="ARBA00022917"/>
    </source>
</evidence>
<evidence type="ECO:0000313" key="13">
    <source>
        <dbReference type="Proteomes" id="UP000747110"/>
    </source>
</evidence>
<dbReference type="Proteomes" id="UP000722791">
    <property type="component" value="Unassembled WGS sequence"/>
</dbReference>
<protein>
    <recommendedName>
        <fullName evidence="9">Glutamyl-tRNA(Gln) amidotransferase subunit B, chloroplastic/mitochondrial</fullName>
        <shortName evidence="9">Glu-AdT subunit B</shortName>
        <ecNumber evidence="9">6.3.5.-</ecNumber>
    </recommendedName>
</protein>
<dbReference type="Proteomes" id="UP000747110">
    <property type="component" value="Unassembled WGS sequence"/>
</dbReference>
<keyword evidence="3 9" id="KW-0547">Nucleotide-binding</keyword>
<dbReference type="InterPro" id="IPR023168">
    <property type="entry name" value="GatB_Yqey_C_2"/>
</dbReference>
<dbReference type="Pfam" id="PF02637">
    <property type="entry name" value="GatB_Yqey"/>
    <property type="match status" value="1"/>
</dbReference>
<dbReference type="GO" id="GO:0032543">
    <property type="term" value="P:mitochondrial translation"/>
    <property type="evidence" value="ECO:0007669"/>
    <property type="project" value="UniProtKB-UniRule"/>
</dbReference>
<keyword evidence="5 9" id="KW-0648">Protein biosynthesis</keyword>
<dbReference type="Gene3D" id="1.10.10.410">
    <property type="match status" value="1"/>
</dbReference>
<comment type="subcellular location">
    <subcellularLocation>
        <location evidence="9">Mitochondrion</location>
    </subcellularLocation>
    <subcellularLocation>
        <location evidence="9">Plastid</location>
        <location evidence="9">Chloroplast</location>
    </subcellularLocation>
</comment>
<keyword evidence="9" id="KW-0150">Chloroplast</keyword>
<dbReference type="InterPro" id="IPR018027">
    <property type="entry name" value="Asn/Gln_amidotransferase"/>
</dbReference>
<dbReference type="GO" id="GO:0009507">
    <property type="term" value="C:chloroplast"/>
    <property type="evidence" value="ECO:0007669"/>
    <property type="project" value="UniProtKB-SubCell"/>
</dbReference>
<evidence type="ECO:0000256" key="4">
    <source>
        <dbReference type="ARBA" id="ARBA00022840"/>
    </source>
</evidence>
<gene>
    <name evidence="9" type="primary">GATB</name>
    <name evidence="11" type="ORF">Vretifemale_17419</name>
    <name evidence="12" type="ORF">Vretimale_16628</name>
</gene>
<comment type="function">
    <text evidence="9">Allows the formation of correctly charged Gln-tRNA(Gln) through the transamidation of misacylated Glu-tRNA(Gln) in chloroplasts and mitochondria. The reaction takes place in the presence of glutamine and ATP through an activated gamma-phospho-Glu-tRNA(Gln).</text>
</comment>
<evidence type="ECO:0000256" key="9">
    <source>
        <dbReference type="HAMAP-Rule" id="MF_03147"/>
    </source>
</evidence>
<evidence type="ECO:0000256" key="8">
    <source>
        <dbReference type="ARBA" id="ARBA00047913"/>
    </source>
</evidence>
<dbReference type="EC" id="6.3.5.-" evidence="9"/>
<name>A0A8J4FWK9_9CHLO</name>
<evidence type="ECO:0000259" key="10">
    <source>
        <dbReference type="SMART" id="SM00845"/>
    </source>
</evidence>
<keyword evidence="2 9" id="KW-0436">Ligase</keyword>
<comment type="catalytic activity">
    <reaction evidence="8 9">
        <text>L-glutamyl-tRNA(Gln) + L-glutamine + ATP + H2O = L-glutaminyl-tRNA(Gln) + L-glutamate + ADP + phosphate + H(+)</text>
        <dbReference type="Rhea" id="RHEA:17521"/>
        <dbReference type="Rhea" id="RHEA-COMP:9681"/>
        <dbReference type="Rhea" id="RHEA-COMP:9684"/>
        <dbReference type="ChEBI" id="CHEBI:15377"/>
        <dbReference type="ChEBI" id="CHEBI:15378"/>
        <dbReference type="ChEBI" id="CHEBI:29985"/>
        <dbReference type="ChEBI" id="CHEBI:30616"/>
        <dbReference type="ChEBI" id="CHEBI:43474"/>
        <dbReference type="ChEBI" id="CHEBI:58359"/>
        <dbReference type="ChEBI" id="CHEBI:78520"/>
        <dbReference type="ChEBI" id="CHEBI:78521"/>
        <dbReference type="ChEBI" id="CHEBI:456216"/>
    </reaction>
</comment>
<sequence length="598" mass="64348">MHSSAWVASAPASRCAALLKPLPHKLAPKPFTSVGKGCVRISFGQLTSQTTVAPTPCAAAAMCSSLRPNTTLFARPLALSAASNPVLWARGVACQSAATVAPPTQTAAPAGTEVEYEAVIGIECHVQLLTRTKAFCSCPSEFGSQPNSNVCPVCLGHPGTLPVLNAEMVTLAVRAGLALGSEIARVSKFDRKQYFYPDLPKGYQISQYDEPICTGGRLEVEVDGQLKSFGIIRAHLEEDAGKIVYAGADRLSGADYSLVDFNRAGVPLLEIVSAPDMRSGRDAAAYGEELRRVLRTCGVTDGNMAEGSMRVDVNVSVRPRGSAVFGTRVEIKNMNSFSNMQKAIDYEIDRQVSLLRAGRGAEIVQETRLWDEIKLVTNTMRKKEGLADYRYFPEPDLPSLSVSDEFIEQVKASMPELPAAKRARYLSLGLTRGDVAVLTDETATSQLFDAVLALGTPVKPAANWIQGDIMAYCKEAKMGMDALAITPAALAEMISLIENGTISGKIAKDILPDLLQGRGNKGIRTYIEKQGLLMISDEAAIGAMVDKVLEANQKQLQEFRAGKTKLQGYFEGQVMKESKGRVNPGLMKAILLRKLSGE</sequence>
<dbReference type="SUPFAM" id="SSF55931">
    <property type="entry name" value="Glutamine synthetase/guanido kinase"/>
    <property type="match status" value="1"/>
</dbReference>
<evidence type="ECO:0000313" key="11">
    <source>
        <dbReference type="EMBL" id="GIL89662.1"/>
    </source>
</evidence>
<dbReference type="NCBIfam" id="NF004012">
    <property type="entry name" value="PRK05477.1-2"/>
    <property type="match status" value="1"/>
</dbReference>
<evidence type="ECO:0000256" key="6">
    <source>
        <dbReference type="ARBA" id="ARBA00023128"/>
    </source>
</evidence>
<dbReference type="GO" id="GO:0050567">
    <property type="term" value="F:glutaminyl-tRNA synthase (glutamine-hydrolyzing) activity"/>
    <property type="evidence" value="ECO:0007669"/>
    <property type="project" value="UniProtKB-UniRule"/>
</dbReference>
<dbReference type="PANTHER" id="PTHR11659">
    <property type="entry name" value="GLUTAMYL-TRNA GLN AMIDOTRANSFERASE SUBUNIT B MITOCHONDRIAL AND PROKARYOTIC PET112-RELATED"/>
    <property type="match status" value="1"/>
</dbReference>
<comment type="similarity">
    <text evidence="1 9">Belongs to the GatB/GatE family. GatB subfamily.</text>
</comment>
<dbReference type="PROSITE" id="PS01234">
    <property type="entry name" value="GATB"/>
    <property type="match status" value="1"/>
</dbReference>
<dbReference type="SUPFAM" id="SSF89095">
    <property type="entry name" value="GatB/YqeY motif"/>
    <property type="match status" value="1"/>
</dbReference>
<evidence type="ECO:0000256" key="2">
    <source>
        <dbReference type="ARBA" id="ARBA00022598"/>
    </source>
</evidence>
<comment type="subunit">
    <text evidence="9">Subunit of the heterotrimeric GatCAB amidotransferase (AdT) complex, composed of A, B and C subunits.</text>
</comment>
<keyword evidence="6 9" id="KW-0496">Mitochondrion</keyword>
<dbReference type="EMBL" id="BNCQ01000049">
    <property type="protein sequence ID" value="GIM13579.1"/>
    <property type="molecule type" value="Genomic_DNA"/>
</dbReference>
<evidence type="ECO:0000313" key="12">
    <source>
        <dbReference type="EMBL" id="GIM13579.1"/>
    </source>
</evidence>
<dbReference type="GO" id="GO:0070681">
    <property type="term" value="P:glutaminyl-tRNAGln biosynthesis via transamidation"/>
    <property type="evidence" value="ECO:0007669"/>
    <property type="project" value="UniProtKB-UniRule"/>
</dbReference>
<dbReference type="AlphaFoldDB" id="A0A8J4FWK9"/>
<dbReference type="GO" id="GO:0030956">
    <property type="term" value="C:glutamyl-tRNA(Gln) amidotransferase complex"/>
    <property type="evidence" value="ECO:0007669"/>
    <property type="project" value="UniProtKB-UniRule"/>
</dbReference>
<dbReference type="NCBIfam" id="TIGR00133">
    <property type="entry name" value="gatB"/>
    <property type="match status" value="1"/>
</dbReference>
<comment type="catalytic activity">
    <reaction evidence="7">
        <text>L-aspartyl-tRNA(Asn) + L-glutamine + ATP + H2O = L-asparaginyl-tRNA(Asn) + L-glutamate + ADP + phosphate + 2 H(+)</text>
        <dbReference type="Rhea" id="RHEA:14513"/>
        <dbReference type="Rhea" id="RHEA-COMP:9674"/>
        <dbReference type="Rhea" id="RHEA-COMP:9677"/>
        <dbReference type="ChEBI" id="CHEBI:15377"/>
        <dbReference type="ChEBI" id="CHEBI:15378"/>
        <dbReference type="ChEBI" id="CHEBI:29985"/>
        <dbReference type="ChEBI" id="CHEBI:30616"/>
        <dbReference type="ChEBI" id="CHEBI:43474"/>
        <dbReference type="ChEBI" id="CHEBI:58359"/>
        <dbReference type="ChEBI" id="CHEBI:78515"/>
        <dbReference type="ChEBI" id="CHEBI:78516"/>
        <dbReference type="ChEBI" id="CHEBI:456216"/>
    </reaction>
</comment>
<reference evidence="11" key="1">
    <citation type="journal article" date="2021" name="Proc. Natl. Acad. Sci. U.S.A.">
        <title>Three genomes in the algal genus Volvox reveal the fate of a haploid sex-determining region after a transition to homothallism.</title>
        <authorList>
            <person name="Yamamoto K."/>
            <person name="Hamaji T."/>
            <person name="Kawai-Toyooka H."/>
            <person name="Matsuzaki R."/>
            <person name="Takahashi F."/>
            <person name="Nishimura Y."/>
            <person name="Kawachi M."/>
            <person name="Noguchi H."/>
            <person name="Minakuchi Y."/>
            <person name="Umen J.G."/>
            <person name="Toyoda A."/>
            <person name="Nozaki H."/>
        </authorList>
    </citation>
    <scope>NUCLEOTIDE SEQUENCE</scope>
    <source>
        <strain evidence="12">NIES-3785</strain>
        <strain evidence="11">NIES-3786</strain>
    </source>
</reference>
<dbReference type="InterPro" id="IPR017959">
    <property type="entry name" value="Asn/Gln-tRNA_amidoTrfase_suB/E"/>
</dbReference>
<organism evidence="11 13">
    <name type="scientific">Volvox reticuliferus</name>
    <dbReference type="NCBI Taxonomy" id="1737510"/>
    <lineage>
        <taxon>Eukaryota</taxon>
        <taxon>Viridiplantae</taxon>
        <taxon>Chlorophyta</taxon>
        <taxon>core chlorophytes</taxon>
        <taxon>Chlorophyceae</taxon>
        <taxon>CS clade</taxon>
        <taxon>Chlamydomonadales</taxon>
        <taxon>Volvocaceae</taxon>
        <taxon>Volvox</taxon>
    </lineage>
</organism>
<dbReference type="EMBL" id="BNCP01000052">
    <property type="protein sequence ID" value="GIL89662.1"/>
    <property type="molecule type" value="Genomic_DNA"/>
</dbReference>
<dbReference type="NCBIfam" id="NF004014">
    <property type="entry name" value="PRK05477.1-4"/>
    <property type="match status" value="1"/>
</dbReference>
<proteinExistence type="inferred from homology"/>
<dbReference type="OrthoDB" id="1722066at2759"/>
<dbReference type="GO" id="GO:0005524">
    <property type="term" value="F:ATP binding"/>
    <property type="evidence" value="ECO:0007669"/>
    <property type="project" value="UniProtKB-KW"/>
</dbReference>
<dbReference type="InterPro" id="IPR006075">
    <property type="entry name" value="Asn/Gln-tRNA_Trfase_suB/E_cat"/>
</dbReference>
<comment type="caution">
    <text evidence="11">The sequence shown here is derived from an EMBL/GenBank/DDBJ whole genome shotgun (WGS) entry which is preliminary data.</text>
</comment>
<evidence type="ECO:0000256" key="7">
    <source>
        <dbReference type="ARBA" id="ARBA00047380"/>
    </source>
</evidence>
<keyword evidence="13" id="KW-1185">Reference proteome</keyword>
<evidence type="ECO:0000256" key="3">
    <source>
        <dbReference type="ARBA" id="ARBA00022741"/>
    </source>
</evidence>